<dbReference type="AlphaFoldDB" id="A0AAW2IW31"/>
<organism evidence="2">
    <name type="scientific">Sesamum angustifolium</name>
    <dbReference type="NCBI Taxonomy" id="2727405"/>
    <lineage>
        <taxon>Eukaryota</taxon>
        <taxon>Viridiplantae</taxon>
        <taxon>Streptophyta</taxon>
        <taxon>Embryophyta</taxon>
        <taxon>Tracheophyta</taxon>
        <taxon>Spermatophyta</taxon>
        <taxon>Magnoliopsida</taxon>
        <taxon>eudicotyledons</taxon>
        <taxon>Gunneridae</taxon>
        <taxon>Pentapetalae</taxon>
        <taxon>asterids</taxon>
        <taxon>lamiids</taxon>
        <taxon>Lamiales</taxon>
        <taxon>Pedaliaceae</taxon>
        <taxon>Sesamum</taxon>
    </lineage>
</organism>
<reference evidence="2" key="1">
    <citation type="submission" date="2020-06" db="EMBL/GenBank/DDBJ databases">
        <authorList>
            <person name="Li T."/>
            <person name="Hu X."/>
            <person name="Zhang T."/>
            <person name="Song X."/>
            <person name="Zhang H."/>
            <person name="Dai N."/>
            <person name="Sheng W."/>
            <person name="Hou X."/>
            <person name="Wei L."/>
        </authorList>
    </citation>
    <scope>NUCLEOTIDE SEQUENCE</scope>
    <source>
        <strain evidence="2">G01</strain>
        <tissue evidence="2">Leaf</tissue>
    </source>
</reference>
<protein>
    <recommendedName>
        <fullName evidence="1">Reverse transcriptase Ty1/copia-type domain-containing protein</fullName>
    </recommendedName>
</protein>
<dbReference type="Pfam" id="PF07727">
    <property type="entry name" value="RVT_2"/>
    <property type="match status" value="1"/>
</dbReference>
<name>A0AAW2IW31_9LAMI</name>
<proteinExistence type="predicted"/>
<dbReference type="InterPro" id="IPR013103">
    <property type="entry name" value="RVT_2"/>
</dbReference>
<accession>A0AAW2IW31</accession>
<sequence>MLKEITALDRNHTWELVSLPPGKQKSGSRWVYKLNLLPDGKIDRYKVRLEAKGYTQVEGLNYFDSFSPVGKTVTVRVFLVIASTISWLVLQLDVNNAFLMDIWRRCTWSNQRAIPNLSQDIFIF</sequence>
<dbReference type="EMBL" id="JACGWK010001557">
    <property type="protein sequence ID" value="KAL0286078.1"/>
    <property type="molecule type" value="Genomic_DNA"/>
</dbReference>
<evidence type="ECO:0000259" key="1">
    <source>
        <dbReference type="Pfam" id="PF07727"/>
    </source>
</evidence>
<gene>
    <name evidence="2" type="ORF">Sangu_2749000</name>
</gene>
<feature type="domain" description="Reverse transcriptase Ty1/copia-type" evidence="1">
    <location>
        <begin position="11"/>
        <end position="100"/>
    </location>
</feature>
<reference evidence="2" key="2">
    <citation type="journal article" date="2024" name="Plant">
        <title>Genomic evolution and insights into agronomic trait innovations of Sesamum species.</title>
        <authorList>
            <person name="Miao H."/>
            <person name="Wang L."/>
            <person name="Qu L."/>
            <person name="Liu H."/>
            <person name="Sun Y."/>
            <person name="Le M."/>
            <person name="Wang Q."/>
            <person name="Wei S."/>
            <person name="Zheng Y."/>
            <person name="Lin W."/>
            <person name="Duan Y."/>
            <person name="Cao H."/>
            <person name="Xiong S."/>
            <person name="Wang X."/>
            <person name="Wei L."/>
            <person name="Li C."/>
            <person name="Ma Q."/>
            <person name="Ju M."/>
            <person name="Zhao R."/>
            <person name="Li G."/>
            <person name="Mu C."/>
            <person name="Tian Q."/>
            <person name="Mei H."/>
            <person name="Zhang T."/>
            <person name="Gao T."/>
            <person name="Zhang H."/>
        </authorList>
    </citation>
    <scope>NUCLEOTIDE SEQUENCE</scope>
    <source>
        <strain evidence="2">G01</strain>
    </source>
</reference>
<comment type="caution">
    <text evidence="2">The sequence shown here is derived from an EMBL/GenBank/DDBJ whole genome shotgun (WGS) entry which is preliminary data.</text>
</comment>
<evidence type="ECO:0000313" key="2">
    <source>
        <dbReference type="EMBL" id="KAL0286078.1"/>
    </source>
</evidence>